<name>A0A9D9DCK0_9GAMM</name>
<dbReference type="Proteomes" id="UP000823631">
    <property type="component" value="Unassembled WGS sequence"/>
</dbReference>
<evidence type="ECO:0000313" key="2">
    <source>
        <dbReference type="EMBL" id="MBO8415441.1"/>
    </source>
</evidence>
<dbReference type="AlphaFoldDB" id="A0A9D9DCK0"/>
<dbReference type="EMBL" id="JADINH010000075">
    <property type="protein sequence ID" value="MBO8415441.1"/>
    <property type="molecule type" value="Genomic_DNA"/>
</dbReference>
<keyword evidence="1" id="KW-1133">Transmembrane helix</keyword>
<accession>A0A9D9DCK0</accession>
<dbReference type="Pfam" id="PF10095">
    <property type="entry name" value="DUF2333"/>
    <property type="match status" value="1"/>
</dbReference>
<keyword evidence="1" id="KW-0812">Transmembrane</keyword>
<dbReference type="InterPro" id="IPR016936">
    <property type="entry name" value="UCP029693"/>
</dbReference>
<sequence>MANVKGILKYGGGTVVAAAVLYLLAAGIFTSASSEPYRPEALPADAPETQKAEVLATGVTTALEQELSGFMGWMVNDLCFVPNIIDDKSSYQRGVIYATRPASDMIAKTAARIGERDTIDPRLADATSRYFTYGENVWGFWFIYDCEGKYKNGINNWHEWAAHVGQPGKLGSIYNVKSDDVYNIIKYCAAMTDFALGILNDSDMGHFMADNNIYFAKGVSVVAGNVLRALAAVDDSVEARGGAENLTEALRRFDYIEEFNPLYVFAGGNAVGDAMMPNHVAALARHLDVCNNRLNDMMKSMEK</sequence>
<gene>
    <name evidence="2" type="ORF">IAB19_03550</name>
</gene>
<protein>
    <submittedName>
        <fullName evidence="2">DUF2333 family protein</fullName>
    </submittedName>
</protein>
<proteinExistence type="predicted"/>
<reference evidence="2" key="1">
    <citation type="submission" date="2020-10" db="EMBL/GenBank/DDBJ databases">
        <authorList>
            <person name="Gilroy R."/>
        </authorList>
    </citation>
    <scope>NUCLEOTIDE SEQUENCE</scope>
    <source>
        <strain evidence="2">17213</strain>
    </source>
</reference>
<organism evidence="2 3">
    <name type="scientific">Candidatus Avisuccinivibrio stercorigallinarum</name>
    <dbReference type="NCBI Taxonomy" id="2840704"/>
    <lineage>
        <taxon>Bacteria</taxon>
        <taxon>Pseudomonadati</taxon>
        <taxon>Pseudomonadota</taxon>
        <taxon>Gammaproteobacteria</taxon>
        <taxon>Aeromonadales</taxon>
        <taxon>Succinivibrionaceae</taxon>
        <taxon>Succinivibrionaceae incertae sedis</taxon>
        <taxon>Candidatus Avisuccinivibrio</taxon>
    </lineage>
</organism>
<evidence type="ECO:0000313" key="3">
    <source>
        <dbReference type="Proteomes" id="UP000823631"/>
    </source>
</evidence>
<feature type="transmembrane region" description="Helical" evidence="1">
    <location>
        <begin position="7"/>
        <end position="29"/>
    </location>
</feature>
<comment type="caution">
    <text evidence="2">The sequence shown here is derived from an EMBL/GenBank/DDBJ whole genome shotgun (WGS) entry which is preliminary data.</text>
</comment>
<reference evidence="2" key="2">
    <citation type="journal article" date="2021" name="PeerJ">
        <title>Extensive microbial diversity within the chicken gut microbiome revealed by metagenomics and culture.</title>
        <authorList>
            <person name="Gilroy R."/>
            <person name="Ravi A."/>
            <person name="Getino M."/>
            <person name="Pursley I."/>
            <person name="Horton D.L."/>
            <person name="Alikhan N.F."/>
            <person name="Baker D."/>
            <person name="Gharbi K."/>
            <person name="Hall N."/>
            <person name="Watson M."/>
            <person name="Adriaenssens E.M."/>
            <person name="Foster-Nyarko E."/>
            <person name="Jarju S."/>
            <person name="Secka A."/>
            <person name="Antonio M."/>
            <person name="Oren A."/>
            <person name="Chaudhuri R.R."/>
            <person name="La Ragione R."/>
            <person name="Hildebrand F."/>
            <person name="Pallen M.J."/>
        </authorList>
    </citation>
    <scope>NUCLEOTIDE SEQUENCE</scope>
    <source>
        <strain evidence="2">17213</strain>
    </source>
</reference>
<keyword evidence="1" id="KW-0472">Membrane</keyword>
<evidence type="ECO:0000256" key="1">
    <source>
        <dbReference type="SAM" id="Phobius"/>
    </source>
</evidence>